<feature type="region of interest" description="Disordered" evidence="1">
    <location>
        <begin position="1"/>
        <end position="25"/>
    </location>
</feature>
<evidence type="ECO:0000313" key="2">
    <source>
        <dbReference type="EMBL" id="CEK99816.1"/>
    </source>
</evidence>
<protein>
    <submittedName>
        <fullName evidence="2">Uncharacterized protein</fullName>
    </submittedName>
</protein>
<feature type="compositionally biased region" description="Basic and acidic residues" evidence="1">
    <location>
        <begin position="12"/>
        <end position="25"/>
    </location>
</feature>
<organism evidence="2">
    <name type="scientific">Arion vulgaris</name>
    <dbReference type="NCBI Taxonomy" id="1028688"/>
    <lineage>
        <taxon>Eukaryota</taxon>
        <taxon>Metazoa</taxon>
        <taxon>Spiralia</taxon>
        <taxon>Lophotrochozoa</taxon>
        <taxon>Mollusca</taxon>
        <taxon>Gastropoda</taxon>
        <taxon>Heterobranchia</taxon>
        <taxon>Euthyneura</taxon>
        <taxon>Panpulmonata</taxon>
        <taxon>Eupulmonata</taxon>
        <taxon>Stylommatophora</taxon>
        <taxon>Helicina</taxon>
        <taxon>Arionoidea</taxon>
        <taxon>Arionidae</taxon>
        <taxon>Arion</taxon>
    </lineage>
</organism>
<sequence>KMLMGQTCPAEDTIKMSPDEHISGTLKENRRLDVLNRPGDGRLFEELNDS</sequence>
<proteinExistence type="predicted"/>
<name>A0A0B7C5B3_9EUPU</name>
<dbReference type="AlphaFoldDB" id="A0A0B7C5B3"/>
<feature type="non-terminal residue" evidence="2">
    <location>
        <position position="1"/>
    </location>
</feature>
<reference evidence="2" key="1">
    <citation type="submission" date="2014-12" db="EMBL/GenBank/DDBJ databases">
        <title>Insight into the proteome of Arion vulgaris.</title>
        <authorList>
            <person name="Aradska J."/>
            <person name="Bulat T."/>
            <person name="Smidak R."/>
            <person name="Sarate P."/>
            <person name="Gangsoo J."/>
            <person name="Sialana F."/>
            <person name="Bilban M."/>
            <person name="Lubec G."/>
        </authorList>
    </citation>
    <scope>NUCLEOTIDE SEQUENCE</scope>
    <source>
        <tissue evidence="2">Skin</tissue>
    </source>
</reference>
<gene>
    <name evidence="2" type="primary">ORF222204</name>
</gene>
<accession>A0A0B7C5B3</accession>
<dbReference type="EMBL" id="HACG01052945">
    <property type="protein sequence ID" value="CEK99816.1"/>
    <property type="molecule type" value="Transcribed_RNA"/>
</dbReference>
<evidence type="ECO:0000256" key="1">
    <source>
        <dbReference type="SAM" id="MobiDB-lite"/>
    </source>
</evidence>